<keyword evidence="6 8" id="KW-0472">Membrane</keyword>
<evidence type="ECO:0000256" key="3">
    <source>
        <dbReference type="ARBA" id="ARBA00022475"/>
    </source>
</evidence>
<evidence type="ECO:0000259" key="9">
    <source>
        <dbReference type="Pfam" id="PF02706"/>
    </source>
</evidence>
<accession>A0A1H8SKT1</accession>
<evidence type="ECO:0000256" key="6">
    <source>
        <dbReference type="ARBA" id="ARBA00023136"/>
    </source>
</evidence>
<dbReference type="GO" id="GO:0004713">
    <property type="term" value="F:protein tyrosine kinase activity"/>
    <property type="evidence" value="ECO:0007669"/>
    <property type="project" value="TreeGrafter"/>
</dbReference>
<evidence type="ECO:0000313" key="10">
    <source>
        <dbReference type="EMBL" id="SEO79126.1"/>
    </source>
</evidence>
<keyword evidence="4 8" id="KW-0812">Transmembrane</keyword>
<dbReference type="PANTHER" id="PTHR32309">
    <property type="entry name" value="TYROSINE-PROTEIN KINASE"/>
    <property type="match status" value="1"/>
</dbReference>
<keyword evidence="11" id="KW-1185">Reference proteome</keyword>
<dbReference type="Pfam" id="PF02706">
    <property type="entry name" value="Wzz"/>
    <property type="match status" value="1"/>
</dbReference>
<dbReference type="RefSeq" id="WP_091942241.1">
    <property type="nucleotide sequence ID" value="NZ_FOEE01000004.1"/>
</dbReference>
<dbReference type="AlphaFoldDB" id="A0A1H8SKT1"/>
<gene>
    <name evidence="10" type="ORF">SAMN05660991_01792</name>
</gene>
<dbReference type="InterPro" id="IPR003856">
    <property type="entry name" value="LPS_length_determ_N"/>
</dbReference>
<proteinExistence type="inferred from homology"/>
<dbReference type="STRING" id="673521.SAMN05660991_01792"/>
<keyword evidence="3" id="KW-1003">Cell membrane</keyword>
<name>A0A1H8SKT1_9ACTN</name>
<comment type="similarity">
    <text evidence="2">Belongs to the CpsC/CapA family.</text>
</comment>
<protein>
    <submittedName>
        <fullName evidence="10">Capsular polysaccharide biosynthesis protein</fullName>
    </submittedName>
</protein>
<feature type="transmembrane region" description="Helical" evidence="8">
    <location>
        <begin position="12"/>
        <end position="35"/>
    </location>
</feature>
<dbReference type="Proteomes" id="UP000198960">
    <property type="component" value="Unassembled WGS sequence"/>
</dbReference>
<evidence type="ECO:0000256" key="2">
    <source>
        <dbReference type="ARBA" id="ARBA00006683"/>
    </source>
</evidence>
<keyword evidence="5 8" id="KW-1133">Transmembrane helix</keyword>
<dbReference type="OrthoDB" id="9812433at2"/>
<evidence type="ECO:0000256" key="4">
    <source>
        <dbReference type="ARBA" id="ARBA00022692"/>
    </source>
</evidence>
<feature type="transmembrane region" description="Helical" evidence="8">
    <location>
        <begin position="169"/>
        <end position="188"/>
    </location>
</feature>
<evidence type="ECO:0000313" key="11">
    <source>
        <dbReference type="Proteomes" id="UP000198960"/>
    </source>
</evidence>
<evidence type="ECO:0000256" key="8">
    <source>
        <dbReference type="SAM" id="Phobius"/>
    </source>
</evidence>
<dbReference type="EMBL" id="FOEE01000004">
    <property type="protein sequence ID" value="SEO79126.1"/>
    <property type="molecule type" value="Genomic_DNA"/>
</dbReference>
<evidence type="ECO:0000256" key="7">
    <source>
        <dbReference type="SAM" id="MobiDB-lite"/>
    </source>
</evidence>
<evidence type="ECO:0000256" key="1">
    <source>
        <dbReference type="ARBA" id="ARBA00004651"/>
    </source>
</evidence>
<dbReference type="GO" id="GO:0005886">
    <property type="term" value="C:plasma membrane"/>
    <property type="evidence" value="ECO:0007669"/>
    <property type="project" value="UniProtKB-SubCell"/>
</dbReference>
<dbReference type="InterPro" id="IPR050445">
    <property type="entry name" value="Bact_polysacc_biosynth/exp"/>
</dbReference>
<feature type="region of interest" description="Disordered" evidence="7">
    <location>
        <begin position="360"/>
        <end position="387"/>
    </location>
</feature>
<evidence type="ECO:0000256" key="5">
    <source>
        <dbReference type="ARBA" id="ARBA00022989"/>
    </source>
</evidence>
<organism evidence="10 11">
    <name type="scientific">Trujillonella endophytica</name>
    <dbReference type="NCBI Taxonomy" id="673521"/>
    <lineage>
        <taxon>Bacteria</taxon>
        <taxon>Bacillati</taxon>
        <taxon>Actinomycetota</taxon>
        <taxon>Actinomycetes</taxon>
        <taxon>Geodermatophilales</taxon>
        <taxon>Geodermatophilaceae</taxon>
        <taxon>Trujillonella</taxon>
    </lineage>
</organism>
<comment type="subcellular location">
    <subcellularLocation>
        <location evidence="1">Cell membrane</location>
        <topology evidence="1">Multi-pass membrane protein</topology>
    </subcellularLocation>
</comment>
<reference evidence="11" key="1">
    <citation type="submission" date="2016-10" db="EMBL/GenBank/DDBJ databases">
        <authorList>
            <person name="Varghese N."/>
            <person name="Submissions S."/>
        </authorList>
    </citation>
    <scope>NUCLEOTIDE SEQUENCE [LARGE SCALE GENOMIC DNA]</scope>
    <source>
        <strain evidence="11">DSM 45413</strain>
    </source>
</reference>
<sequence length="387" mass="40152">MELSDYGAALRRFWATWVGITLAGLFAALLVVWAVPPTYTATAEVFVASTVEGTNGSQFVNQRVTSYPDVARSQTVLGPVIDDLGLSGSVTGLRADVEAVNPPDTSQIHVSVTDRDPSRAAAVANAVAERFSRTIEDLEQREDGVSPVSLTVTDPATVPGSPVFPVPGLLLGLGLVVGLALGVAVAVLRSRLDTRLHSEDDVRAAWGSGGDDLDVLVSPTGRRRTVRGPVTTLAHRLEPDDDASVRTLVVAAASPDDADLAHDFVTDLATEMVAGGTPVAVTDADGENPSAAPTAQVRLTTASVLAPAREWRRLTRENEGVVLVATAGRARADDLREARSLLAAAGATLLCVVLLPARRERPGSGDDAAEQGPPAVEALAPPAPIGA</sequence>
<dbReference type="PANTHER" id="PTHR32309:SF13">
    <property type="entry name" value="FERRIC ENTEROBACTIN TRANSPORT PROTEIN FEPE"/>
    <property type="match status" value="1"/>
</dbReference>
<feature type="domain" description="Polysaccharide chain length determinant N-terminal" evidence="9">
    <location>
        <begin position="3"/>
        <end position="83"/>
    </location>
</feature>